<dbReference type="PANTHER" id="PTHR30417:SF4">
    <property type="entry name" value="1,6-ANHYDRO-N-ACETYLMURAMYL-L-ALANINE AMIDASE AMPD"/>
    <property type="match status" value="1"/>
</dbReference>
<comment type="similarity">
    <text evidence="4">Belongs to the N-acetylmuramoyl-L-alanine amidase 2 family.</text>
</comment>
<evidence type="ECO:0000256" key="11">
    <source>
        <dbReference type="ARBA" id="ARBA00039257"/>
    </source>
</evidence>
<evidence type="ECO:0000256" key="3">
    <source>
        <dbReference type="ARBA" id="ARBA00004496"/>
    </source>
</evidence>
<keyword evidence="8" id="KW-0378">Hydrolase</keyword>
<evidence type="ECO:0000313" key="15">
    <source>
        <dbReference type="Proteomes" id="UP001157134"/>
    </source>
</evidence>
<evidence type="ECO:0000256" key="9">
    <source>
        <dbReference type="ARBA" id="ARBA00022833"/>
    </source>
</evidence>
<evidence type="ECO:0000256" key="7">
    <source>
        <dbReference type="ARBA" id="ARBA00022723"/>
    </source>
</evidence>
<proteinExistence type="inferred from homology"/>
<dbReference type="Proteomes" id="UP001157134">
    <property type="component" value="Unassembled WGS sequence"/>
</dbReference>
<comment type="subcellular location">
    <subcellularLocation>
        <location evidence="3">Cytoplasm</location>
    </subcellularLocation>
</comment>
<dbReference type="SMART" id="SM00644">
    <property type="entry name" value="Ami_2"/>
    <property type="match status" value="1"/>
</dbReference>
<dbReference type="CDD" id="cd06583">
    <property type="entry name" value="PGRP"/>
    <property type="match status" value="1"/>
</dbReference>
<dbReference type="RefSeq" id="WP_284298415.1">
    <property type="nucleotide sequence ID" value="NZ_BSSV01000004.1"/>
</dbReference>
<name>A0ABQ6HD11_9GAMM</name>
<keyword evidence="9" id="KW-0862">Zinc</keyword>
<reference evidence="14 15" key="1">
    <citation type="submission" date="2023-03" db="EMBL/GenBank/DDBJ databases">
        <title>Thalassotalea loyana LMG 22536T draft genome sequence.</title>
        <authorList>
            <person name="Sawabe T."/>
        </authorList>
    </citation>
    <scope>NUCLEOTIDE SEQUENCE [LARGE SCALE GENOMIC DNA]</scope>
    <source>
        <strain evidence="14 15">LMG 22536</strain>
    </source>
</reference>
<evidence type="ECO:0000256" key="8">
    <source>
        <dbReference type="ARBA" id="ARBA00022801"/>
    </source>
</evidence>
<dbReference type="SUPFAM" id="SSF55846">
    <property type="entry name" value="N-acetylmuramoyl-L-alanine amidase-like"/>
    <property type="match status" value="1"/>
</dbReference>
<dbReference type="NCBIfam" id="NF008758">
    <property type="entry name" value="PRK11789.1"/>
    <property type="match status" value="1"/>
</dbReference>
<sequence>MMTSLIINNGWISDVEHQPSPHYTPRETKEEINLLVVHNISLPPNEFGGSYITDLFLGTLDPQAHPYFGSIYKLEVSAHCLIRRDGHIIQYVSFDDKAWHAGISSFNGRDKCNDFSIGIELEGADDIPYTSLQYQQLALLTKALQKHYPIVDEHIVGHNDIAPGRKTDPGDAFDWQKFYQLLSD</sequence>
<evidence type="ECO:0000256" key="4">
    <source>
        <dbReference type="ARBA" id="ARBA00007553"/>
    </source>
</evidence>
<evidence type="ECO:0000256" key="12">
    <source>
        <dbReference type="ARBA" id="ARBA00042615"/>
    </source>
</evidence>
<dbReference type="EC" id="3.5.1.28" evidence="5"/>
<keyword evidence="10" id="KW-0961">Cell wall biogenesis/degradation</keyword>
<dbReference type="EMBL" id="BSSV01000004">
    <property type="protein sequence ID" value="GLX85889.1"/>
    <property type="molecule type" value="Genomic_DNA"/>
</dbReference>
<evidence type="ECO:0000256" key="6">
    <source>
        <dbReference type="ARBA" id="ARBA00022490"/>
    </source>
</evidence>
<keyword evidence="7" id="KW-0479">Metal-binding</keyword>
<evidence type="ECO:0000256" key="10">
    <source>
        <dbReference type="ARBA" id="ARBA00023316"/>
    </source>
</evidence>
<evidence type="ECO:0000256" key="5">
    <source>
        <dbReference type="ARBA" id="ARBA00011901"/>
    </source>
</evidence>
<dbReference type="Gene3D" id="3.40.80.10">
    <property type="entry name" value="Peptidoglycan recognition protein-like"/>
    <property type="match status" value="1"/>
</dbReference>
<comment type="catalytic activity">
    <reaction evidence="1">
        <text>Hydrolyzes the link between N-acetylmuramoyl residues and L-amino acid residues in certain cell-wall glycopeptides.</text>
        <dbReference type="EC" id="3.5.1.28"/>
    </reaction>
</comment>
<gene>
    <name evidence="14" type="ORF">tloyanaT_21410</name>
</gene>
<evidence type="ECO:0000259" key="13">
    <source>
        <dbReference type="SMART" id="SM00644"/>
    </source>
</evidence>
<comment type="caution">
    <text evidence="14">The sequence shown here is derived from an EMBL/GenBank/DDBJ whole genome shotgun (WGS) entry which is preliminary data.</text>
</comment>
<organism evidence="14 15">
    <name type="scientific">Thalassotalea loyana</name>
    <dbReference type="NCBI Taxonomy" id="280483"/>
    <lineage>
        <taxon>Bacteria</taxon>
        <taxon>Pseudomonadati</taxon>
        <taxon>Pseudomonadota</taxon>
        <taxon>Gammaproteobacteria</taxon>
        <taxon>Alteromonadales</taxon>
        <taxon>Colwelliaceae</taxon>
        <taxon>Thalassotalea</taxon>
    </lineage>
</organism>
<dbReference type="Pfam" id="PF01510">
    <property type="entry name" value="Amidase_2"/>
    <property type="match status" value="1"/>
</dbReference>
<feature type="domain" description="N-acetylmuramoyl-L-alanine amidase" evidence="13">
    <location>
        <begin position="20"/>
        <end position="170"/>
    </location>
</feature>
<dbReference type="InterPro" id="IPR036505">
    <property type="entry name" value="Amidase/PGRP_sf"/>
</dbReference>
<dbReference type="InterPro" id="IPR051206">
    <property type="entry name" value="NAMLAA_amidase_2"/>
</dbReference>
<keyword evidence="15" id="KW-1185">Reference proteome</keyword>
<accession>A0ABQ6HD11</accession>
<evidence type="ECO:0000256" key="2">
    <source>
        <dbReference type="ARBA" id="ARBA00001947"/>
    </source>
</evidence>
<keyword evidence="6" id="KW-0963">Cytoplasm</keyword>
<dbReference type="PANTHER" id="PTHR30417">
    <property type="entry name" value="N-ACETYLMURAMOYL-L-ALANINE AMIDASE AMID"/>
    <property type="match status" value="1"/>
</dbReference>
<evidence type="ECO:0000256" key="1">
    <source>
        <dbReference type="ARBA" id="ARBA00001561"/>
    </source>
</evidence>
<protein>
    <recommendedName>
        <fullName evidence="11">1,6-anhydro-N-acetylmuramyl-L-alanine amidase AmpD</fullName>
        <ecNumber evidence="5">3.5.1.28</ecNumber>
    </recommendedName>
    <alternativeName>
        <fullName evidence="12">N-acetylmuramoyl-L-alanine amidase</fullName>
    </alternativeName>
</protein>
<comment type="cofactor">
    <cofactor evidence="2">
        <name>Zn(2+)</name>
        <dbReference type="ChEBI" id="CHEBI:29105"/>
    </cofactor>
</comment>
<dbReference type="InterPro" id="IPR002502">
    <property type="entry name" value="Amidase_domain"/>
</dbReference>
<evidence type="ECO:0000313" key="14">
    <source>
        <dbReference type="EMBL" id="GLX85889.1"/>
    </source>
</evidence>